<sequence>MLGILNQFHRRPICTFIFRNGIAMQTRDLLASDEKNRKIISDNNIKDSMRKKQFSEILRGWFVYKLFTFDKLVENSDNLTKIAQKVFGAKLFEKLLKMTIYGHFVAGEEKSEVMQCISKLREGGIKCVLDYSAEEDVLDEDKVSHEIRAKLKVEFTSSGLTEEDLQSSTKEFRTTEQAGVSVKQASARTYFYENEIKCDKNRDIFMECIRLAAASTEKGKGFAALKITALSNPNMLLKFSEKFKLRQDLFFKLATDKNSNSLYSQPALISQESFSKGLADLGFTITQQTQQDMFSQLKYENASTINTGIWQDLYTEDTELYELMKSQESTKHYAPVLRPVRKVEYGRAIERLITLAEYSKALKVRLMIDAEQSYFQDAINYITVHYLMPKYNQQFPTIFNTHQCYLRRSYENVLNDIEYAEIRGFKYGLKLVRGAYMGQERTRSRELNYPDPILPNIEATHEMYHTVMEICLNKVKLRLVNLMIASHNKDSVERAVELMRDLSISPKDGVAFGQLLGMCDYISFPLAQSGYQVYKYTPYGPIKEVIPYLARRALENRGLLKGADFERKVLGEELKRRLFTWS</sequence>
<dbReference type="AlphaFoldDB" id="A0AAV7K983"/>
<gene>
    <name evidence="7" type="ORF">LOD99_385</name>
</gene>
<evidence type="ECO:0000256" key="2">
    <source>
        <dbReference type="ARBA" id="ARBA00005869"/>
    </source>
</evidence>
<evidence type="ECO:0000259" key="6">
    <source>
        <dbReference type="Pfam" id="PF01619"/>
    </source>
</evidence>
<name>A0AAV7K983_9METZ</name>
<keyword evidence="3 5" id="KW-0560">Oxidoreductase</keyword>
<dbReference type="EC" id="1.5.5.2" evidence="5"/>
<dbReference type="Proteomes" id="UP001165289">
    <property type="component" value="Unassembled WGS sequence"/>
</dbReference>
<keyword evidence="5" id="KW-0274">FAD</keyword>
<keyword evidence="4 5" id="KW-0642">Proline metabolism</keyword>
<keyword evidence="5" id="KW-0285">Flavoprotein</keyword>
<evidence type="ECO:0000313" key="7">
    <source>
        <dbReference type="EMBL" id="KAI6657642.1"/>
    </source>
</evidence>
<comment type="pathway">
    <text evidence="1">Amino-acid degradation; L-proline degradation into L-glutamate; L-glutamate from L-proline: step 1/2.</text>
</comment>
<dbReference type="GO" id="GO:0010133">
    <property type="term" value="P:L-proline catabolic process to L-glutamate"/>
    <property type="evidence" value="ECO:0007669"/>
    <property type="project" value="TreeGrafter"/>
</dbReference>
<dbReference type="InterPro" id="IPR002872">
    <property type="entry name" value="Proline_DH_dom"/>
</dbReference>
<dbReference type="InterPro" id="IPR015659">
    <property type="entry name" value="Proline_oxidase"/>
</dbReference>
<dbReference type="Pfam" id="PF01619">
    <property type="entry name" value="Pro_dh"/>
    <property type="match status" value="1"/>
</dbReference>
<accession>A0AAV7K983</accession>
<comment type="catalytic activity">
    <reaction evidence="5">
        <text>L-proline + a quinone = (S)-1-pyrroline-5-carboxylate + a quinol + H(+)</text>
        <dbReference type="Rhea" id="RHEA:23784"/>
        <dbReference type="ChEBI" id="CHEBI:15378"/>
        <dbReference type="ChEBI" id="CHEBI:17388"/>
        <dbReference type="ChEBI" id="CHEBI:24646"/>
        <dbReference type="ChEBI" id="CHEBI:60039"/>
        <dbReference type="ChEBI" id="CHEBI:132124"/>
        <dbReference type="EC" id="1.5.5.2"/>
    </reaction>
</comment>
<evidence type="ECO:0000256" key="4">
    <source>
        <dbReference type="ARBA" id="ARBA00023062"/>
    </source>
</evidence>
<dbReference type="PANTHER" id="PTHR13914">
    <property type="entry name" value="PROLINE OXIDASE"/>
    <property type="match status" value="1"/>
</dbReference>
<dbReference type="EMBL" id="JAKMXF010000111">
    <property type="protein sequence ID" value="KAI6657642.1"/>
    <property type="molecule type" value="Genomic_DNA"/>
</dbReference>
<evidence type="ECO:0000313" key="8">
    <source>
        <dbReference type="Proteomes" id="UP001165289"/>
    </source>
</evidence>
<protein>
    <recommendedName>
        <fullName evidence="5">Proline dehydrogenase</fullName>
        <ecNumber evidence="5">1.5.5.2</ecNumber>
    </recommendedName>
</protein>
<evidence type="ECO:0000256" key="1">
    <source>
        <dbReference type="ARBA" id="ARBA00004739"/>
    </source>
</evidence>
<dbReference type="PANTHER" id="PTHR13914:SF0">
    <property type="entry name" value="PROLINE DEHYDROGENASE 1, MITOCHONDRIAL"/>
    <property type="match status" value="1"/>
</dbReference>
<dbReference type="GO" id="GO:0071949">
    <property type="term" value="F:FAD binding"/>
    <property type="evidence" value="ECO:0007669"/>
    <property type="project" value="TreeGrafter"/>
</dbReference>
<comment type="cofactor">
    <cofactor evidence="5">
        <name>FAD</name>
        <dbReference type="ChEBI" id="CHEBI:57692"/>
    </cofactor>
</comment>
<dbReference type="GO" id="GO:0005739">
    <property type="term" value="C:mitochondrion"/>
    <property type="evidence" value="ECO:0007669"/>
    <property type="project" value="TreeGrafter"/>
</dbReference>
<evidence type="ECO:0000256" key="3">
    <source>
        <dbReference type="ARBA" id="ARBA00023002"/>
    </source>
</evidence>
<comment type="caution">
    <text evidence="7">The sequence shown here is derived from an EMBL/GenBank/DDBJ whole genome shotgun (WGS) entry which is preliminary data.</text>
</comment>
<evidence type="ECO:0000256" key="5">
    <source>
        <dbReference type="RuleBase" id="RU364054"/>
    </source>
</evidence>
<dbReference type="Gene3D" id="3.20.20.220">
    <property type="match status" value="2"/>
</dbReference>
<dbReference type="InterPro" id="IPR029041">
    <property type="entry name" value="FAD-linked_oxidoreductase-like"/>
</dbReference>
<reference evidence="7 8" key="1">
    <citation type="journal article" date="2023" name="BMC Biol.">
        <title>The compact genome of the sponge Oopsacas minuta (Hexactinellida) is lacking key metazoan core genes.</title>
        <authorList>
            <person name="Santini S."/>
            <person name="Schenkelaars Q."/>
            <person name="Jourda C."/>
            <person name="Duchesne M."/>
            <person name="Belahbib H."/>
            <person name="Rocher C."/>
            <person name="Selva M."/>
            <person name="Riesgo A."/>
            <person name="Vervoort M."/>
            <person name="Leys S.P."/>
            <person name="Kodjabachian L."/>
            <person name="Le Bivic A."/>
            <person name="Borchiellini C."/>
            <person name="Claverie J.M."/>
            <person name="Renard E."/>
        </authorList>
    </citation>
    <scope>NUCLEOTIDE SEQUENCE [LARGE SCALE GENOMIC DNA]</scope>
    <source>
        <strain evidence="7">SPO-2</strain>
    </source>
</reference>
<dbReference type="SUPFAM" id="SSF51730">
    <property type="entry name" value="FAD-linked oxidoreductase"/>
    <property type="match status" value="1"/>
</dbReference>
<organism evidence="7 8">
    <name type="scientific">Oopsacas minuta</name>
    <dbReference type="NCBI Taxonomy" id="111878"/>
    <lineage>
        <taxon>Eukaryota</taxon>
        <taxon>Metazoa</taxon>
        <taxon>Porifera</taxon>
        <taxon>Hexactinellida</taxon>
        <taxon>Hexasterophora</taxon>
        <taxon>Lyssacinosida</taxon>
        <taxon>Leucopsacidae</taxon>
        <taxon>Oopsacas</taxon>
    </lineage>
</organism>
<keyword evidence="8" id="KW-1185">Reference proteome</keyword>
<proteinExistence type="inferred from homology"/>
<feature type="domain" description="Proline dehydrogenase" evidence="6">
    <location>
        <begin position="116"/>
        <end position="558"/>
    </location>
</feature>
<comment type="function">
    <text evidence="5">Converts proline to delta-1-pyrroline-5-carboxylate.</text>
</comment>
<comment type="similarity">
    <text evidence="2 5">Belongs to the proline oxidase family.</text>
</comment>
<dbReference type="GO" id="GO:0004657">
    <property type="term" value="F:proline dehydrogenase activity"/>
    <property type="evidence" value="ECO:0007669"/>
    <property type="project" value="UniProtKB-EC"/>
</dbReference>